<name>W9GE51_9MICO</name>
<dbReference type="OrthoDB" id="5418286at2"/>
<evidence type="ECO:0000313" key="3">
    <source>
        <dbReference type="EMBL" id="EWT03093.1"/>
    </source>
</evidence>
<feature type="domain" description="Acyl-CoA thioesterase-like N-terminal HotDog" evidence="1">
    <location>
        <begin position="24"/>
        <end position="119"/>
    </location>
</feature>
<dbReference type="PANTHER" id="PTHR38110:SF1">
    <property type="entry name" value="THIOESTERASE DOMAIN-CONTAINING PROTEIN"/>
    <property type="match status" value="1"/>
</dbReference>
<keyword evidence="4" id="KW-1185">Reference proteome</keyword>
<feature type="domain" description="Acyl-CoA thioesterase-like C-terminal" evidence="2">
    <location>
        <begin position="138"/>
        <end position="278"/>
    </location>
</feature>
<dbReference type="eggNOG" id="COG1946">
    <property type="taxonomic scope" value="Bacteria"/>
</dbReference>
<dbReference type="InterPro" id="IPR049449">
    <property type="entry name" value="TesB_ACOT8-like_N"/>
</dbReference>
<reference evidence="3 4" key="1">
    <citation type="submission" date="2013-08" db="EMBL/GenBank/DDBJ databases">
        <title>Intrasporangium oryzae NRRL B-24470.</title>
        <authorList>
            <person name="Liu H."/>
            <person name="Wang G."/>
        </authorList>
    </citation>
    <scope>NUCLEOTIDE SEQUENCE [LARGE SCALE GENOMIC DNA]</scope>
    <source>
        <strain evidence="3 4">NRRL B-24470</strain>
    </source>
</reference>
<evidence type="ECO:0000313" key="4">
    <source>
        <dbReference type="Proteomes" id="UP000019489"/>
    </source>
</evidence>
<accession>W9GE51</accession>
<comment type="caution">
    <text evidence="3">The sequence shown here is derived from an EMBL/GenBank/DDBJ whole genome shotgun (WGS) entry which is preliminary data.</text>
</comment>
<dbReference type="InterPro" id="IPR042171">
    <property type="entry name" value="Acyl-CoA_hotdog"/>
</dbReference>
<organism evidence="3 4">
    <name type="scientific">Intrasporangium oryzae NRRL B-24470</name>
    <dbReference type="NCBI Taxonomy" id="1386089"/>
    <lineage>
        <taxon>Bacteria</taxon>
        <taxon>Bacillati</taxon>
        <taxon>Actinomycetota</taxon>
        <taxon>Actinomycetes</taxon>
        <taxon>Micrococcales</taxon>
        <taxon>Intrasporangiaceae</taxon>
        <taxon>Intrasporangium</taxon>
    </lineage>
</organism>
<gene>
    <name evidence="3" type="ORF">N865_04045</name>
</gene>
<evidence type="ECO:0008006" key="5">
    <source>
        <dbReference type="Google" id="ProtNLM"/>
    </source>
</evidence>
<dbReference type="AlphaFoldDB" id="W9GE51"/>
<dbReference type="InterPro" id="IPR052389">
    <property type="entry name" value="Sec_Metab_Biosynth-Assoc"/>
</dbReference>
<evidence type="ECO:0000259" key="1">
    <source>
        <dbReference type="Pfam" id="PF13622"/>
    </source>
</evidence>
<protein>
    <recommendedName>
        <fullName evidence="5">TesB-like acyl-CoA thioesterase 3</fullName>
    </recommendedName>
</protein>
<dbReference type="EMBL" id="AWSA01000005">
    <property type="protein sequence ID" value="EWT03093.1"/>
    <property type="molecule type" value="Genomic_DNA"/>
</dbReference>
<sequence length="285" mass="30741">MTEYDDAIHLEPGSAPDERHGVFRQEWMIGSAVNGGLVMAAALTALGQHLAADEAETTPHQDPVVLSAYFMTASQPGPFTVTTEVMRCGRTLSTGQMSLRQPGPDGVPVERVRAIGSFGNLDAVDTIKQADAPDMPPPEQCLSADQAPGAADALRLGNSTFLDRLDLRLDPSTAGWAVGKPSMRGVMRGWLRLKDGREPDTTLLMMALDAMPPVAFDLGLFGWTPTLEFTGHVRRRPEPGWLRIALSSENLGGGMMEEDARIWDSAGHLVAQSRQLCGVRTQRPA</sequence>
<dbReference type="STRING" id="1386089.N865_04045"/>
<evidence type="ECO:0000259" key="2">
    <source>
        <dbReference type="Pfam" id="PF20789"/>
    </source>
</evidence>
<dbReference type="InterPro" id="IPR029069">
    <property type="entry name" value="HotDog_dom_sf"/>
</dbReference>
<proteinExistence type="predicted"/>
<dbReference type="InterPro" id="IPR049450">
    <property type="entry name" value="ACOT8-like_C"/>
</dbReference>
<dbReference type="Pfam" id="PF20789">
    <property type="entry name" value="4HBT_3C"/>
    <property type="match status" value="1"/>
</dbReference>
<dbReference type="PANTHER" id="PTHR38110">
    <property type="entry name" value="CHROMOSOME 23, WHOLE GENOME SHOTGUN SEQUENCE"/>
    <property type="match status" value="1"/>
</dbReference>
<dbReference type="Gene3D" id="2.40.160.210">
    <property type="entry name" value="Acyl-CoA thioesterase, double hotdog domain"/>
    <property type="match status" value="1"/>
</dbReference>
<dbReference type="Proteomes" id="UP000019489">
    <property type="component" value="Unassembled WGS sequence"/>
</dbReference>
<dbReference type="Pfam" id="PF13622">
    <property type="entry name" value="4HBT_3"/>
    <property type="match status" value="1"/>
</dbReference>
<dbReference type="RefSeq" id="WP_034801650.1">
    <property type="nucleotide sequence ID" value="NZ_AWSA01000005.1"/>
</dbReference>
<dbReference type="PATRIC" id="fig|1386089.3.peg.714"/>
<dbReference type="SUPFAM" id="SSF54637">
    <property type="entry name" value="Thioesterase/thiol ester dehydrase-isomerase"/>
    <property type="match status" value="2"/>
</dbReference>